<evidence type="ECO:0000313" key="4">
    <source>
        <dbReference type="Proteomes" id="UP001159363"/>
    </source>
</evidence>
<comment type="caution">
    <text evidence="3">The sequence shown here is derived from an EMBL/GenBank/DDBJ whole genome shotgun (WGS) entry which is preliminary data.</text>
</comment>
<feature type="compositionally biased region" description="Basic and acidic residues" evidence="1">
    <location>
        <begin position="85"/>
        <end position="96"/>
    </location>
</feature>
<evidence type="ECO:0000313" key="3">
    <source>
        <dbReference type="EMBL" id="KAJ8878378.1"/>
    </source>
</evidence>
<feature type="transmembrane region" description="Helical" evidence="2">
    <location>
        <begin position="150"/>
        <end position="169"/>
    </location>
</feature>
<reference evidence="3 4" key="1">
    <citation type="submission" date="2023-02" db="EMBL/GenBank/DDBJ databases">
        <title>LHISI_Scaffold_Assembly.</title>
        <authorList>
            <person name="Stuart O.P."/>
            <person name="Cleave R."/>
            <person name="Magrath M.J.L."/>
            <person name="Mikheyev A.S."/>
        </authorList>
    </citation>
    <scope>NUCLEOTIDE SEQUENCE [LARGE SCALE GENOMIC DNA]</scope>
    <source>
        <strain evidence="3">Daus_M_001</strain>
        <tissue evidence="3">Leg muscle</tissue>
    </source>
</reference>
<feature type="region of interest" description="Disordered" evidence="1">
    <location>
        <begin position="607"/>
        <end position="646"/>
    </location>
</feature>
<keyword evidence="2" id="KW-0472">Membrane</keyword>
<keyword evidence="4" id="KW-1185">Reference proteome</keyword>
<feature type="transmembrane region" description="Helical" evidence="2">
    <location>
        <begin position="125"/>
        <end position="144"/>
    </location>
</feature>
<evidence type="ECO:0000256" key="1">
    <source>
        <dbReference type="SAM" id="MobiDB-lite"/>
    </source>
</evidence>
<feature type="region of interest" description="Disordered" evidence="1">
    <location>
        <begin position="61"/>
        <end position="118"/>
    </location>
</feature>
<accession>A0ABQ9H2G9</accession>
<feature type="region of interest" description="Disordered" evidence="1">
    <location>
        <begin position="802"/>
        <end position="827"/>
    </location>
</feature>
<sequence>MTRTSTATNIGRSRPFPVRAPTGRTFPPHSLRPVCSHSQYSVAQRDYCLASFTERSSTFLAQDTETAPRRASFRPPLVSPPPPEQTRDRDSHESARATRRRRARTQLTSLSAGPPSHPRSFRSSFIFSFLLLLLFLSSVLLLSFSVLPNYFPLLFLLFLFIVPFPPPPLNSSCIHFTSWVPLYNFFVFGAFQFFFPTVTLQNFNSSQTTRLPPTKTALDFRRGRSRIFACRNRAGRCLRSAVLGDPQFPAPLHSGAAPYPPHFTLIGSQNLNKSCPPNLSTPFQLLGGGTSWQRQKQNRTERIKMAPVPIKIPLPPPLNPHLTILSGDRGADGGCHFSDVSVVCLIEERRRNARVRETKLPEKTRPAAASPVPLCQAPRKRKVKCYSFQQCKGLNCRVERRCSARDTWVCERRKGRGRKSSGHFPARHARFETSAVRAGLRESGAVHTLDMRYYTHLAGCAQPISVSQHLTAWLQMRLACVSRNPSSVRPEQFHERPEKRAFKSAHFTVNRPIPVYQMSYARQRALSAWLEEFRGIWSLSTAAPNLARSTLLKARSASFMDHPLTHGAVNYCVRNYERKLRWAIIWLRALEKCIPDVTSHCRCPQQGHIVHPRKSPSAKGTNVSQSTSERERDRTVRSEGHEGGRVKYLPGHIERASGRSAVAMTTSHSPTAPALIGRPRDLSHYKTHLPGGHGTSRCPGQAFTMHNLFTVNSALFNGPIEIAVSHTHCRERLRSVMGGQAGMTASEHPGVNNLATGRRTAVMAIVASLHCDGACPLQRLTKEYVTLSEDCEASWAADERRDELEEGGGGEVRNNFDFVSPRLKTSA</sequence>
<evidence type="ECO:0000256" key="2">
    <source>
        <dbReference type="SAM" id="Phobius"/>
    </source>
</evidence>
<organism evidence="3 4">
    <name type="scientific">Dryococelus australis</name>
    <dbReference type="NCBI Taxonomy" id="614101"/>
    <lineage>
        <taxon>Eukaryota</taxon>
        <taxon>Metazoa</taxon>
        <taxon>Ecdysozoa</taxon>
        <taxon>Arthropoda</taxon>
        <taxon>Hexapoda</taxon>
        <taxon>Insecta</taxon>
        <taxon>Pterygota</taxon>
        <taxon>Neoptera</taxon>
        <taxon>Polyneoptera</taxon>
        <taxon>Phasmatodea</taxon>
        <taxon>Verophasmatodea</taxon>
        <taxon>Anareolatae</taxon>
        <taxon>Phasmatidae</taxon>
        <taxon>Eurycanthinae</taxon>
        <taxon>Dryococelus</taxon>
    </lineage>
</organism>
<keyword evidence="2" id="KW-0812">Transmembrane</keyword>
<gene>
    <name evidence="3" type="ORF">PR048_018955</name>
</gene>
<dbReference type="EMBL" id="JARBHB010000007">
    <property type="protein sequence ID" value="KAJ8878378.1"/>
    <property type="molecule type" value="Genomic_DNA"/>
</dbReference>
<proteinExistence type="predicted"/>
<feature type="compositionally biased region" description="Polar residues" evidence="1">
    <location>
        <begin position="618"/>
        <end position="627"/>
    </location>
</feature>
<dbReference type="Proteomes" id="UP001159363">
    <property type="component" value="Chromosome 6"/>
</dbReference>
<feature type="compositionally biased region" description="Polar residues" evidence="1">
    <location>
        <begin position="1"/>
        <end position="11"/>
    </location>
</feature>
<feature type="compositionally biased region" description="Basic and acidic residues" evidence="1">
    <location>
        <begin position="628"/>
        <end position="645"/>
    </location>
</feature>
<feature type="region of interest" description="Disordered" evidence="1">
    <location>
        <begin position="1"/>
        <end position="31"/>
    </location>
</feature>
<keyword evidence="2" id="KW-1133">Transmembrane helix</keyword>
<feature type="transmembrane region" description="Helical" evidence="2">
    <location>
        <begin position="176"/>
        <end position="195"/>
    </location>
</feature>
<name>A0ABQ9H2G9_9NEOP</name>
<protein>
    <submittedName>
        <fullName evidence="3">Uncharacterized protein</fullName>
    </submittedName>
</protein>